<dbReference type="GO" id="GO:0000981">
    <property type="term" value="F:DNA-binding transcription factor activity, RNA polymerase II-specific"/>
    <property type="evidence" value="ECO:0007669"/>
    <property type="project" value="InterPro"/>
</dbReference>
<name>A0A397UJ47_9GLOM</name>
<dbReference type="PROSITE" id="PS00463">
    <property type="entry name" value="ZN2_CY6_FUNGAL_1"/>
    <property type="match status" value="1"/>
</dbReference>
<organism evidence="2 3">
    <name type="scientific">Gigaspora rosea</name>
    <dbReference type="NCBI Taxonomy" id="44941"/>
    <lineage>
        <taxon>Eukaryota</taxon>
        <taxon>Fungi</taxon>
        <taxon>Fungi incertae sedis</taxon>
        <taxon>Mucoromycota</taxon>
        <taxon>Glomeromycotina</taxon>
        <taxon>Glomeromycetes</taxon>
        <taxon>Diversisporales</taxon>
        <taxon>Gigasporaceae</taxon>
        <taxon>Gigaspora</taxon>
    </lineage>
</organism>
<dbReference type="Proteomes" id="UP000266673">
    <property type="component" value="Unassembled WGS sequence"/>
</dbReference>
<dbReference type="InterPro" id="IPR001138">
    <property type="entry name" value="Zn2Cys6_DnaBD"/>
</dbReference>
<dbReference type="PRINTS" id="PR00054">
    <property type="entry name" value="FUNGALZNCYS"/>
</dbReference>
<reference evidence="2 3" key="1">
    <citation type="submission" date="2018-06" db="EMBL/GenBank/DDBJ databases">
        <title>Comparative genomics reveals the genomic features of Rhizophagus irregularis, R. cerebriforme, R. diaphanum and Gigaspora rosea, and their symbiotic lifestyle signature.</title>
        <authorList>
            <person name="Morin E."/>
            <person name="San Clemente H."/>
            <person name="Chen E.C.H."/>
            <person name="De La Providencia I."/>
            <person name="Hainaut M."/>
            <person name="Kuo A."/>
            <person name="Kohler A."/>
            <person name="Murat C."/>
            <person name="Tang N."/>
            <person name="Roy S."/>
            <person name="Loubradou J."/>
            <person name="Henrissat B."/>
            <person name="Grigoriev I.V."/>
            <person name="Corradi N."/>
            <person name="Roux C."/>
            <person name="Martin F.M."/>
        </authorList>
    </citation>
    <scope>NUCLEOTIDE SEQUENCE [LARGE SCALE GENOMIC DNA]</scope>
    <source>
        <strain evidence="2 3">DAOM 194757</strain>
    </source>
</reference>
<dbReference type="GO" id="GO:0003677">
    <property type="term" value="F:DNA binding"/>
    <property type="evidence" value="ECO:0007669"/>
    <property type="project" value="InterPro"/>
</dbReference>
<dbReference type="GO" id="GO:0005634">
    <property type="term" value="C:nucleus"/>
    <property type="evidence" value="ECO:0007669"/>
    <property type="project" value="InterPro"/>
</dbReference>
<keyword evidence="3" id="KW-1185">Reference proteome</keyword>
<protein>
    <recommendedName>
        <fullName evidence="1">Zn(2)-C6 fungal-type domain-containing protein</fullName>
    </recommendedName>
</protein>
<dbReference type="InterPro" id="IPR020448">
    <property type="entry name" value="Maltose_ferment_reg_DNA-bd"/>
</dbReference>
<dbReference type="Pfam" id="PF00172">
    <property type="entry name" value="Zn_clus"/>
    <property type="match status" value="1"/>
</dbReference>
<dbReference type="SUPFAM" id="SSF57701">
    <property type="entry name" value="Zn2/Cys6 DNA-binding domain"/>
    <property type="match status" value="1"/>
</dbReference>
<dbReference type="OrthoDB" id="2123952at2759"/>
<comment type="caution">
    <text evidence="2">The sequence shown here is derived from an EMBL/GenBank/DDBJ whole genome shotgun (WGS) entry which is preliminary data.</text>
</comment>
<dbReference type="PROSITE" id="PS50048">
    <property type="entry name" value="ZN2_CY6_FUNGAL_2"/>
    <property type="match status" value="1"/>
</dbReference>
<evidence type="ECO:0000313" key="3">
    <source>
        <dbReference type="Proteomes" id="UP000266673"/>
    </source>
</evidence>
<sequence length="60" mass="6959">ITIACEYCRFKKLKCDNGDPCKQCIKYHKECKRTKPSKKRGPKPNSKLKPNYLSITSILN</sequence>
<proteinExistence type="predicted"/>
<dbReference type="GO" id="GO:0008270">
    <property type="term" value="F:zinc ion binding"/>
    <property type="evidence" value="ECO:0007669"/>
    <property type="project" value="InterPro"/>
</dbReference>
<dbReference type="AlphaFoldDB" id="A0A397UJ47"/>
<dbReference type="EMBL" id="QKWP01001670">
    <property type="protein sequence ID" value="RIB07353.1"/>
    <property type="molecule type" value="Genomic_DNA"/>
</dbReference>
<feature type="domain" description="Zn(2)-C6 fungal-type" evidence="1">
    <location>
        <begin position="4"/>
        <end position="33"/>
    </location>
</feature>
<evidence type="ECO:0000259" key="1">
    <source>
        <dbReference type="PROSITE" id="PS50048"/>
    </source>
</evidence>
<dbReference type="SMART" id="SM00066">
    <property type="entry name" value="GAL4"/>
    <property type="match status" value="1"/>
</dbReference>
<dbReference type="Gene3D" id="4.10.240.10">
    <property type="entry name" value="Zn(2)-C6 fungal-type DNA-binding domain"/>
    <property type="match status" value="1"/>
</dbReference>
<gene>
    <name evidence="2" type="ORF">C2G38_1984482</name>
</gene>
<evidence type="ECO:0000313" key="2">
    <source>
        <dbReference type="EMBL" id="RIB07353.1"/>
    </source>
</evidence>
<accession>A0A397UJ47</accession>
<feature type="non-terminal residue" evidence="2">
    <location>
        <position position="1"/>
    </location>
</feature>
<dbReference type="InterPro" id="IPR036864">
    <property type="entry name" value="Zn2-C6_fun-type_DNA-bd_sf"/>
</dbReference>